<proteinExistence type="predicted"/>
<keyword evidence="1" id="KW-0175">Coiled coil</keyword>
<feature type="compositionally biased region" description="Basic and acidic residues" evidence="2">
    <location>
        <begin position="353"/>
        <end position="371"/>
    </location>
</feature>
<evidence type="ECO:0000313" key="3">
    <source>
        <dbReference type="EMBL" id="KAF6224947.1"/>
    </source>
</evidence>
<feature type="compositionally biased region" description="Basic and acidic residues" evidence="2">
    <location>
        <begin position="977"/>
        <end position="1006"/>
    </location>
</feature>
<feature type="compositionally biased region" description="Polar residues" evidence="2">
    <location>
        <begin position="218"/>
        <end position="227"/>
    </location>
</feature>
<name>A0A8H6FDY5_9LECA</name>
<accession>A0A8H6FDY5</accession>
<protein>
    <submittedName>
        <fullName evidence="3">Uncharacterized protein</fullName>
    </submittedName>
</protein>
<feature type="region of interest" description="Disordered" evidence="2">
    <location>
        <begin position="1113"/>
        <end position="1136"/>
    </location>
</feature>
<feature type="compositionally biased region" description="Basic and acidic residues" evidence="2">
    <location>
        <begin position="405"/>
        <end position="415"/>
    </location>
</feature>
<dbReference type="AlphaFoldDB" id="A0A8H6FDY5"/>
<sequence>MLSSRKALEPRSVQVSTTSIILLSQIRTGSSSSFFYSFHRQFSWGSEHKNITSRSGKVCKGFSTQGFTGKDMTQKQLYRSTLWGNRHLRRYLPRYASIQEWRFSSSWGKKPETLSSSKNKAEASEEEEDWYTRWEKQKLKQYEDFIRKVEHDPYTALFGKSWLNFSGETSEPKVARNPSPSTLKEGSVSKNEKTPKEWPSKSRSSSTKISENKDICGRQSTSETMPSQEHHQEYDIDPITNRKVLKTSASQVSSVGHIKPQVKDVEKASEMFFKRWNFVSPTLLDRPFIMVEHAQSLSNSYPPSKDTPLKPHNGNGWLAQEGFGNCQEPKVDAQPILKSHGVKSNITATKIESALDRHLRSKGTNEKENNDRPQLQYKPKENKTDDVDLLRPSDVRASAGLRGNSPKETDVDKQARRQKLEKNYESCSLDSGSLLAGEAESNTFVQKREDRPAKKSTATELRFASWLKGTLQDAELRDKEVSKGTSAVGVNELSDVRDSDPVYVDQAPDSKPVSRDEPVSESSNPVAAEAQAEARDKASKLKAQIVPFKAKLDAMKADYDSLRQQWLQETRKVKEKAAKKEEEVKAQKVAKKAQEIHEEEVKTQKVAMEAMEMRSGHGSTNTAKTAFAKGMGNDDGEKPAPRRLQSFLQGEGDMASNVHEFAGRDRWYKRKAPHAMDAKDVEMNAKLQKLATDRALIREVRGIYEDTYGTIDTKHRQPHVLSSPLPEPSGQSIASSGNAALHAQLASSAASIIKPARGLDRSQISDALKIIQKLFGQLREAQSIIHEYRCQTKQALGPSDQNTNMFETPSAFEESVTQIVRTSGQLARVRAGGTIGQGSVEAIAAAGSKEPTINRPLSMTATKSTNLEIREAKKLNTYCILAYDSATQKVKSAEATTLAPFSKEQSLLPLDALNRLRNPGKFLPHVMSLGDKGYEPVSGTSNILVFKKEVAPQELAEIKKADQQKVKEAEKQAVEKIEREKEQAEEARKTAVDGIKNKEQPFEEAQRQQSTSSASPSHTSSDKVRRQETVFSGSRPGRWVDHSVKPKKSKRAAVRRRKTMNQTQRRQSIPSPSSLLLLLLLLLLTDSRRASDSEHRQFHLLVVEERRRIEEPKTSVPLPEFKSPLPFPRDASDSPPRSLNAPFSYIHLTFSIRRDNPEIEGCVRIPVEVGYVVADDRQTFYIAINSAFFNTASRLSNNNDPLKNHLGFGVFWNVVGIPLE</sequence>
<dbReference type="GeneID" id="59338533"/>
<gene>
    <name evidence="3" type="ORF">HO133_010141</name>
</gene>
<feature type="coiled-coil region" evidence="1">
    <location>
        <begin position="563"/>
        <end position="599"/>
    </location>
</feature>
<comment type="caution">
    <text evidence="3">The sequence shown here is derived from an EMBL/GenBank/DDBJ whole genome shotgun (WGS) entry which is preliminary data.</text>
</comment>
<organism evidence="3 4">
    <name type="scientific">Letharia lupina</name>
    <dbReference type="NCBI Taxonomy" id="560253"/>
    <lineage>
        <taxon>Eukaryota</taxon>
        <taxon>Fungi</taxon>
        <taxon>Dikarya</taxon>
        <taxon>Ascomycota</taxon>
        <taxon>Pezizomycotina</taxon>
        <taxon>Lecanoromycetes</taxon>
        <taxon>OSLEUM clade</taxon>
        <taxon>Lecanoromycetidae</taxon>
        <taxon>Lecanorales</taxon>
        <taxon>Lecanorineae</taxon>
        <taxon>Parmeliaceae</taxon>
        <taxon>Letharia</taxon>
    </lineage>
</organism>
<feature type="region of interest" description="Disordered" evidence="2">
    <location>
        <begin position="977"/>
        <end position="1068"/>
    </location>
</feature>
<dbReference type="Proteomes" id="UP000593566">
    <property type="component" value="Unassembled WGS sequence"/>
</dbReference>
<keyword evidence="4" id="KW-1185">Reference proteome</keyword>
<feature type="compositionally biased region" description="Basic and acidic residues" evidence="2">
    <location>
        <begin position="378"/>
        <end position="394"/>
    </location>
</feature>
<feature type="compositionally biased region" description="Basic and acidic residues" evidence="2">
    <location>
        <begin position="190"/>
        <end position="200"/>
    </location>
</feature>
<evidence type="ECO:0000256" key="1">
    <source>
        <dbReference type="SAM" id="Coils"/>
    </source>
</evidence>
<feature type="region of interest" description="Disordered" evidence="2">
    <location>
        <begin position="169"/>
        <end position="239"/>
    </location>
</feature>
<feature type="compositionally biased region" description="Low complexity" evidence="2">
    <location>
        <begin position="1010"/>
        <end position="1019"/>
    </location>
</feature>
<feature type="region of interest" description="Disordered" evidence="2">
    <location>
        <begin position="483"/>
        <end position="532"/>
    </location>
</feature>
<dbReference type="RefSeq" id="XP_037153814.1">
    <property type="nucleotide sequence ID" value="XM_037300997.1"/>
</dbReference>
<feature type="compositionally biased region" description="Basic residues" evidence="2">
    <location>
        <begin position="1045"/>
        <end position="1059"/>
    </location>
</feature>
<evidence type="ECO:0000256" key="2">
    <source>
        <dbReference type="SAM" id="MobiDB-lite"/>
    </source>
</evidence>
<reference evidence="3 4" key="1">
    <citation type="journal article" date="2020" name="Genomics">
        <title>Complete, high-quality genomes from long-read metagenomic sequencing of two wolf lichen thalli reveals enigmatic genome architecture.</title>
        <authorList>
            <person name="McKenzie S.K."/>
            <person name="Walston R.F."/>
            <person name="Allen J.L."/>
        </authorList>
    </citation>
    <scope>NUCLEOTIDE SEQUENCE [LARGE SCALE GENOMIC DNA]</scope>
    <source>
        <strain evidence="3">WasteWater1</strain>
    </source>
</reference>
<dbReference type="EMBL" id="JACCJB010000008">
    <property type="protein sequence ID" value="KAF6224947.1"/>
    <property type="molecule type" value="Genomic_DNA"/>
</dbReference>
<feature type="region of interest" description="Disordered" evidence="2">
    <location>
        <begin position="353"/>
        <end position="415"/>
    </location>
</feature>
<evidence type="ECO:0000313" key="4">
    <source>
        <dbReference type="Proteomes" id="UP000593566"/>
    </source>
</evidence>